<dbReference type="Pfam" id="PF00535">
    <property type="entry name" value="Glycos_transf_2"/>
    <property type="match status" value="1"/>
</dbReference>
<evidence type="ECO:0000313" key="3">
    <source>
        <dbReference type="Proteomes" id="UP001195624"/>
    </source>
</evidence>
<evidence type="ECO:0000313" key="2">
    <source>
        <dbReference type="EMBL" id="MBP2167387.1"/>
    </source>
</evidence>
<dbReference type="EMBL" id="JAGGMQ010000001">
    <property type="protein sequence ID" value="MBP2167387.1"/>
    <property type="molecule type" value="Genomic_DNA"/>
</dbReference>
<proteinExistence type="predicted"/>
<reference evidence="3" key="1">
    <citation type="submission" date="2023-07" db="EMBL/GenBank/DDBJ databases">
        <title>Genome mining of underrepresented organisms for secondary metabolites.</title>
        <authorList>
            <person name="D'Agostino P.M."/>
        </authorList>
    </citation>
    <scope>NUCLEOTIDE SEQUENCE [LARGE SCALE GENOMIC DNA]</scope>
    <source>
        <strain evidence="3">WS4403</strain>
    </source>
</reference>
<dbReference type="RefSeq" id="WP_026111580.1">
    <property type="nucleotide sequence ID" value="NZ_JAGGMQ010000001.1"/>
</dbReference>
<keyword evidence="3" id="KW-1185">Reference proteome</keyword>
<dbReference type="InterPro" id="IPR001173">
    <property type="entry name" value="Glyco_trans_2-like"/>
</dbReference>
<gene>
    <name evidence="2" type="ORF">J2125_000579</name>
</gene>
<dbReference type="Gene3D" id="3.90.550.10">
    <property type="entry name" value="Spore Coat Polysaccharide Biosynthesis Protein SpsA, Chain A"/>
    <property type="match status" value="1"/>
</dbReference>
<dbReference type="InterPro" id="IPR029044">
    <property type="entry name" value="Nucleotide-diphossugar_trans"/>
</dbReference>
<organism evidence="2 3">
    <name type="scientific">Winslowiella toletana</name>
    <dbReference type="NCBI Taxonomy" id="92490"/>
    <lineage>
        <taxon>Bacteria</taxon>
        <taxon>Pseudomonadati</taxon>
        <taxon>Pseudomonadota</taxon>
        <taxon>Gammaproteobacteria</taxon>
        <taxon>Enterobacterales</taxon>
        <taxon>Erwiniaceae</taxon>
        <taxon>Winslowiella</taxon>
    </lineage>
</organism>
<dbReference type="CDD" id="cd00761">
    <property type="entry name" value="Glyco_tranf_GTA_type"/>
    <property type="match status" value="1"/>
</dbReference>
<evidence type="ECO:0000259" key="1">
    <source>
        <dbReference type="Pfam" id="PF00535"/>
    </source>
</evidence>
<accession>A0ABS4P414</accession>
<dbReference type="SUPFAM" id="SSF53448">
    <property type="entry name" value="Nucleotide-diphospho-sugar transferases"/>
    <property type="match status" value="1"/>
</dbReference>
<sequence length="263" mass="29862">MSGISVITLTRYRPLEVRRAILSVQQQTEPAAEHIVLIDGDNSIEESVIRFIDAHRIERCKVHLVPRTSGDVSGPARSSFLRNLGINMAENPWIAFLDDDNEWLPNHLSSLRTLACQIDSPAVYSEVALVTATGEPWLEHRWPWASSLEEGERKYWDYVAQGVLIPGTNIIYDRPEVRDVPVDTSAWLLARNLLLSVPFAENFSLDDARTLTSEDDKLFYSLLERGVRLSCTHLPTLRYYLGGYSNSGDTVWTDEAIRWSNME</sequence>
<feature type="domain" description="Glycosyltransferase 2-like" evidence="1">
    <location>
        <begin position="5"/>
        <end position="154"/>
    </location>
</feature>
<name>A0ABS4P414_9GAMM</name>
<comment type="caution">
    <text evidence="2">The sequence shown here is derived from an EMBL/GenBank/DDBJ whole genome shotgun (WGS) entry which is preliminary data.</text>
</comment>
<protein>
    <submittedName>
        <fullName evidence="2">Glycosyltransferase involved in cell wall biosynthesis</fullName>
    </submittedName>
</protein>
<dbReference type="Proteomes" id="UP001195624">
    <property type="component" value="Unassembled WGS sequence"/>
</dbReference>